<keyword evidence="2" id="KW-1185">Reference proteome</keyword>
<dbReference type="AlphaFoldDB" id="A0A9K3I6Y6"/>
<name>A0A9K3I6Y6_HELAN</name>
<evidence type="ECO:0000313" key="1">
    <source>
        <dbReference type="EMBL" id="KAF5791220.1"/>
    </source>
</evidence>
<dbReference type="Proteomes" id="UP000215914">
    <property type="component" value="Unassembled WGS sequence"/>
</dbReference>
<organism evidence="1 2">
    <name type="scientific">Helianthus annuus</name>
    <name type="common">Common sunflower</name>
    <dbReference type="NCBI Taxonomy" id="4232"/>
    <lineage>
        <taxon>Eukaryota</taxon>
        <taxon>Viridiplantae</taxon>
        <taxon>Streptophyta</taxon>
        <taxon>Embryophyta</taxon>
        <taxon>Tracheophyta</taxon>
        <taxon>Spermatophyta</taxon>
        <taxon>Magnoliopsida</taxon>
        <taxon>eudicotyledons</taxon>
        <taxon>Gunneridae</taxon>
        <taxon>Pentapetalae</taxon>
        <taxon>asterids</taxon>
        <taxon>campanulids</taxon>
        <taxon>Asterales</taxon>
        <taxon>Asteraceae</taxon>
        <taxon>Asteroideae</taxon>
        <taxon>Heliantheae alliance</taxon>
        <taxon>Heliantheae</taxon>
        <taxon>Helianthus</taxon>
    </lineage>
</organism>
<sequence length="41" mass="5011">MERMFARKRGKYQVFPDEDQAQGRTEHDQRYKLPHIISSIF</sequence>
<reference evidence="1" key="2">
    <citation type="submission" date="2020-06" db="EMBL/GenBank/DDBJ databases">
        <title>Helianthus annuus Genome sequencing and assembly Release 2.</title>
        <authorList>
            <person name="Gouzy J."/>
            <person name="Langlade N."/>
            <person name="Munos S."/>
        </authorList>
    </citation>
    <scope>NUCLEOTIDE SEQUENCE</scope>
    <source>
        <tissue evidence="1">Leaves</tissue>
    </source>
</reference>
<protein>
    <submittedName>
        <fullName evidence="1">Uncharacterized protein</fullName>
    </submittedName>
</protein>
<dbReference type="Gramene" id="mRNA:HanXRQr2_Chr09g0392161">
    <property type="protein sequence ID" value="mRNA:HanXRQr2_Chr09g0392161"/>
    <property type="gene ID" value="HanXRQr2_Chr09g0392161"/>
</dbReference>
<gene>
    <name evidence="1" type="ORF">HanXRQr2_Chr09g0392161</name>
</gene>
<proteinExistence type="predicted"/>
<dbReference type="EMBL" id="MNCJ02000324">
    <property type="protein sequence ID" value="KAF5791220.1"/>
    <property type="molecule type" value="Genomic_DNA"/>
</dbReference>
<evidence type="ECO:0000313" key="2">
    <source>
        <dbReference type="Proteomes" id="UP000215914"/>
    </source>
</evidence>
<reference evidence="1" key="1">
    <citation type="journal article" date="2017" name="Nature">
        <title>The sunflower genome provides insights into oil metabolism, flowering and Asterid evolution.</title>
        <authorList>
            <person name="Badouin H."/>
            <person name="Gouzy J."/>
            <person name="Grassa C.J."/>
            <person name="Murat F."/>
            <person name="Staton S.E."/>
            <person name="Cottret L."/>
            <person name="Lelandais-Briere C."/>
            <person name="Owens G.L."/>
            <person name="Carrere S."/>
            <person name="Mayjonade B."/>
            <person name="Legrand L."/>
            <person name="Gill N."/>
            <person name="Kane N.C."/>
            <person name="Bowers J.E."/>
            <person name="Hubner S."/>
            <person name="Bellec A."/>
            <person name="Berard A."/>
            <person name="Berges H."/>
            <person name="Blanchet N."/>
            <person name="Boniface M.C."/>
            <person name="Brunel D."/>
            <person name="Catrice O."/>
            <person name="Chaidir N."/>
            <person name="Claudel C."/>
            <person name="Donnadieu C."/>
            <person name="Faraut T."/>
            <person name="Fievet G."/>
            <person name="Helmstetter N."/>
            <person name="King M."/>
            <person name="Knapp S.J."/>
            <person name="Lai Z."/>
            <person name="Le Paslier M.C."/>
            <person name="Lippi Y."/>
            <person name="Lorenzon L."/>
            <person name="Mandel J.R."/>
            <person name="Marage G."/>
            <person name="Marchand G."/>
            <person name="Marquand E."/>
            <person name="Bret-Mestries E."/>
            <person name="Morien E."/>
            <person name="Nambeesan S."/>
            <person name="Nguyen T."/>
            <person name="Pegot-Espagnet P."/>
            <person name="Pouilly N."/>
            <person name="Raftis F."/>
            <person name="Sallet E."/>
            <person name="Schiex T."/>
            <person name="Thomas J."/>
            <person name="Vandecasteele C."/>
            <person name="Vares D."/>
            <person name="Vear F."/>
            <person name="Vautrin S."/>
            <person name="Crespi M."/>
            <person name="Mangin B."/>
            <person name="Burke J.M."/>
            <person name="Salse J."/>
            <person name="Munos S."/>
            <person name="Vincourt P."/>
            <person name="Rieseberg L.H."/>
            <person name="Langlade N.B."/>
        </authorList>
    </citation>
    <scope>NUCLEOTIDE SEQUENCE</scope>
    <source>
        <tissue evidence="1">Leaves</tissue>
    </source>
</reference>
<comment type="caution">
    <text evidence="1">The sequence shown here is derived from an EMBL/GenBank/DDBJ whole genome shotgun (WGS) entry which is preliminary data.</text>
</comment>
<accession>A0A9K3I6Y6</accession>